<dbReference type="PANTHER" id="PTHR43257:SF2">
    <property type="entry name" value="PYRUVATE DEHYDROGENASE E1 COMPONENT SUBUNIT BETA"/>
    <property type="match status" value="1"/>
</dbReference>
<name>A0A364NV78_9PROT</name>
<evidence type="ECO:0000259" key="4">
    <source>
        <dbReference type="SMART" id="SM00861"/>
    </source>
</evidence>
<comment type="cofactor">
    <cofactor evidence="1">
        <name>thiamine diphosphate</name>
        <dbReference type="ChEBI" id="CHEBI:58937"/>
    </cofactor>
</comment>
<dbReference type="Gene3D" id="3.40.50.920">
    <property type="match status" value="1"/>
</dbReference>
<dbReference type="Pfam" id="PF02780">
    <property type="entry name" value="Transketolase_C"/>
    <property type="match status" value="1"/>
</dbReference>
<sequence length="300" mass="32266">MARTVADTIRELTRAHIADNNGVVMGQCLSAVGWVQNTVPAQAEGMVELPMTDVAGAGFAVGMALTGRRPIFVLRFQSFLWLNASPLVNYAAKSKSMFGYGCPVFVRAIAAEGSGTGPVHSHSFHSIFMHAPELPVAAPMTPGEYESVWDHFITHDDPVLVSEHRASYKTERELPDIIREDAVLTVFAMGSARFTALQAVERLAAQGIACNLIHLVWLKPFAPSPQALAALRACGRGLVVDATYQTCGAARSIAYDLMEASGIMVHAIGLEDRSPGAYPHLENPTPSPERIIAKVAEMVT</sequence>
<protein>
    <recommendedName>
        <fullName evidence="4">Transketolase-like pyrimidine-binding domain-containing protein</fullName>
    </recommendedName>
</protein>
<dbReference type="Pfam" id="PF02779">
    <property type="entry name" value="Transket_pyr"/>
    <property type="match status" value="1"/>
</dbReference>
<dbReference type="SMART" id="SM00861">
    <property type="entry name" value="Transket_pyr"/>
    <property type="match status" value="1"/>
</dbReference>
<evidence type="ECO:0000313" key="5">
    <source>
        <dbReference type="EMBL" id="RAU20805.1"/>
    </source>
</evidence>
<dbReference type="AlphaFoldDB" id="A0A364NV78"/>
<dbReference type="SUPFAM" id="SSF52922">
    <property type="entry name" value="TK C-terminal domain-like"/>
    <property type="match status" value="1"/>
</dbReference>
<evidence type="ECO:0000256" key="2">
    <source>
        <dbReference type="ARBA" id="ARBA00023002"/>
    </source>
</evidence>
<evidence type="ECO:0000313" key="6">
    <source>
        <dbReference type="Proteomes" id="UP000251075"/>
    </source>
</evidence>
<feature type="domain" description="Transketolase-like pyrimidine-binding" evidence="4">
    <location>
        <begin position="3"/>
        <end position="170"/>
    </location>
</feature>
<comment type="caution">
    <text evidence="5">The sequence shown here is derived from an EMBL/GenBank/DDBJ whole genome shotgun (WGS) entry which is preliminary data.</text>
</comment>
<organism evidence="5 6">
    <name type="scientific">Paramagnetospirillum kuznetsovii</name>
    <dbReference type="NCBI Taxonomy" id="2053833"/>
    <lineage>
        <taxon>Bacteria</taxon>
        <taxon>Pseudomonadati</taxon>
        <taxon>Pseudomonadota</taxon>
        <taxon>Alphaproteobacteria</taxon>
        <taxon>Rhodospirillales</taxon>
        <taxon>Magnetospirillaceae</taxon>
        <taxon>Paramagnetospirillum</taxon>
    </lineage>
</organism>
<dbReference type="InterPro" id="IPR033248">
    <property type="entry name" value="Transketolase_C"/>
</dbReference>
<evidence type="ECO:0000256" key="1">
    <source>
        <dbReference type="ARBA" id="ARBA00001964"/>
    </source>
</evidence>
<keyword evidence="2" id="KW-0560">Oxidoreductase</keyword>
<dbReference type="Gene3D" id="3.40.50.970">
    <property type="match status" value="1"/>
</dbReference>
<dbReference type="InterPro" id="IPR029061">
    <property type="entry name" value="THDP-binding"/>
</dbReference>
<accession>A0A364NV78</accession>
<dbReference type="InterPro" id="IPR005475">
    <property type="entry name" value="Transketolase-like_Pyr-bd"/>
</dbReference>
<dbReference type="SUPFAM" id="SSF52518">
    <property type="entry name" value="Thiamin diphosphate-binding fold (THDP-binding)"/>
    <property type="match status" value="1"/>
</dbReference>
<dbReference type="PANTHER" id="PTHR43257">
    <property type="entry name" value="PYRUVATE DEHYDROGENASE E1 COMPONENT BETA SUBUNIT"/>
    <property type="match status" value="1"/>
</dbReference>
<dbReference type="GO" id="GO:0016491">
    <property type="term" value="F:oxidoreductase activity"/>
    <property type="evidence" value="ECO:0007669"/>
    <property type="project" value="UniProtKB-KW"/>
</dbReference>
<keyword evidence="6" id="KW-1185">Reference proteome</keyword>
<reference evidence="5 6" key="1">
    <citation type="submission" date="2017-11" db="EMBL/GenBank/DDBJ databases">
        <title>Draft genome sequence of magnetotactic bacterium Magnetospirillum kuznetsovii LBB-42.</title>
        <authorList>
            <person name="Grouzdev D.S."/>
            <person name="Rysina M.S."/>
            <person name="Baslerov R.V."/>
            <person name="Koziaeva V."/>
        </authorList>
    </citation>
    <scope>NUCLEOTIDE SEQUENCE [LARGE SCALE GENOMIC DNA]</scope>
    <source>
        <strain evidence="5 6">LBB-42</strain>
    </source>
</reference>
<dbReference type="InterPro" id="IPR009014">
    <property type="entry name" value="Transketo_C/PFOR_II"/>
</dbReference>
<dbReference type="Proteomes" id="UP000251075">
    <property type="component" value="Unassembled WGS sequence"/>
</dbReference>
<dbReference type="RefSeq" id="WP_112146589.1">
    <property type="nucleotide sequence ID" value="NZ_PGTO01000016.1"/>
</dbReference>
<gene>
    <name evidence="5" type="ORF">CU669_16155</name>
</gene>
<evidence type="ECO:0000256" key="3">
    <source>
        <dbReference type="ARBA" id="ARBA00023052"/>
    </source>
</evidence>
<keyword evidence="3" id="KW-0786">Thiamine pyrophosphate</keyword>
<dbReference type="OrthoDB" id="9780894at2"/>
<proteinExistence type="predicted"/>
<dbReference type="EMBL" id="PGTO01000016">
    <property type="protein sequence ID" value="RAU20805.1"/>
    <property type="molecule type" value="Genomic_DNA"/>
</dbReference>